<dbReference type="EMBL" id="JADGJD010000256">
    <property type="protein sequence ID" value="KAJ3052896.1"/>
    <property type="molecule type" value="Genomic_DNA"/>
</dbReference>
<dbReference type="InterPro" id="IPR036322">
    <property type="entry name" value="WD40_repeat_dom_sf"/>
</dbReference>
<feature type="compositionally biased region" description="Acidic residues" evidence="4">
    <location>
        <begin position="785"/>
        <end position="802"/>
    </location>
</feature>
<dbReference type="PROSITE" id="PS50294">
    <property type="entry name" value="WD_REPEATS_REGION"/>
    <property type="match status" value="1"/>
</dbReference>
<comment type="caution">
    <text evidence="5">The sequence shown here is derived from an EMBL/GenBank/DDBJ whole genome shotgun (WGS) entry which is preliminary data.</text>
</comment>
<feature type="compositionally biased region" description="Low complexity" evidence="4">
    <location>
        <begin position="304"/>
        <end position="335"/>
    </location>
</feature>
<dbReference type="Proteomes" id="UP001212841">
    <property type="component" value="Unassembled WGS sequence"/>
</dbReference>
<dbReference type="InterPro" id="IPR015943">
    <property type="entry name" value="WD40/YVTN_repeat-like_dom_sf"/>
</dbReference>
<evidence type="ECO:0008006" key="7">
    <source>
        <dbReference type="Google" id="ProtNLM"/>
    </source>
</evidence>
<proteinExistence type="predicted"/>
<dbReference type="Gene3D" id="2.130.10.10">
    <property type="entry name" value="YVTN repeat-like/Quinoprotein amine dehydrogenase"/>
    <property type="match status" value="3"/>
</dbReference>
<dbReference type="InterPro" id="IPR001680">
    <property type="entry name" value="WD40_rpt"/>
</dbReference>
<dbReference type="PANTHER" id="PTHR15574:SF40">
    <property type="entry name" value="WD AND TETRATRICOPEPTIDE REPEATS PROTEIN 1"/>
    <property type="match status" value="1"/>
</dbReference>
<dbReference type="InterPro" id="IPR045151">
    <property type="entry name" value="DCAF8"/>
</dbReference>
<reference evidence="5" key="1">
    <citation type="submission" date="2020-05" db="EMBL/GenBank/DDBJ databases">
        <title>Phylogenomic resolution of chytrid fungi.</title>
        <authorList>
            <person name="Stajich J.E."/>
            <person name="Amses K."/>
            <person name="Simmons R."/>
            <person name="Seto K."/>
            <person name="Myers J."/>
            <person name="Bonds A."/>
            <person name="Quandt C.A."/>
            <person name="Barry K."/>
            <person name="Liu P."/>
            <person name="Grigoriev I."/>
            <person name="Longcore J.E."/>
            <person name="James T.Y."/>
        </authorList>
    </citation>
    <scope>NUCLEOTIDE SEQUENCE</scope>
    <source>
        <strain evidence="5">JEL0318</strain>
    </source>
</reference>
<evidence type="ECO:0000256" key="3">
    <source>
        <dbReference type="PROSITE-ProRule" id="PRU00221"/>
    </source>
</evidence>
<feature type="repeat" description="WD" evidence="3">
    <location>
        <begin position="707"/>
        <end position="729"/>
    </location>
</feature>
<evidence type="ECO:0000256" key="2">
    <source>
        <dbReference type="ARBA" id="ARBA00022737"/>
    </source>
</evidence>
<keyword evidence="2" id="KW-0677">Repeat</keyword>
<accession>A0AAD5SGR5</accession>
<feature type="repeat" description="WD" evidence="3">
    <location>
        <begin position="46"/>
        <end position="78"/>
    </location>
</feature>
<feature type="region of interest" description="Disordered" evidence="4">
    <location>
        <begin position="304"/>
        <end position="338"/>
    </location>
</feature>
<dbReference type="PANTHER" id="PTHR15574">
    <property type="entry name" value="WD REPEAT DOMAIN-CONTAINING FAMILY"/>
    <property type="match status" value="1"/>
</dbReference>
<dbReference type="GO" id="GO:0005737">
    <property type="term" value="C:cytoplasm"/>
    <property type="evidence" value="ECO:0007669"/>
    <property type="project" value="TreeGrafter"/>
</dbReference>
<keyword evidence="6" id="KW-1185">Reference proteome</keyword>
<feature type="compositionally biased region" description="Polar residues" evidence="4">
    <location>
        <begin position="834"/>
        <end position="856"/>
    </location>
</feature>
<feature type="compositionally biased region" description="Polar residues" evidence="4">
    <location>
        <begin position="815"/>
        <end position="825"/>
    </location>
</feature>
<name>A0AAD5SGR5_9FUNG</name>
<gene>
    <name evidence="5" type="ORF">HK097_005460</name>
</gene>
<evidence type="ECO:0000256" key="1">
    <source>
        <dbReference type="ARBA" id="ARBA00022574"/>
    </source>
</evidence>
<organism evidence="5 6">
    <name type="scientific">Rhizophlyctis rosea</name>
    <dbReference type="NCBI Taxonomy" id="64517"/>
    <lineage>
        <taxon>Eukaryota</taxon>
        <taxon>Fungi</taxon>
        <taxon>Fungi incertae sedis</taxon>
        <taxon>Chytridiomycota</taxon>
        <taxon>Chytridiomycota incertae sedis</taxon>
        <taxon>Chytridiomycetes</taxon>
        <taxon>Rhizophlyctidales</taxon>
        <taxon>Rhizophlyctidaceae</taxon>
        <taxon>Rhizophlyctis</taxon>
    </lineage>
</organism>
<dbReference type="AlphaFoldDB" id="A0AAD5SGR5"/>
<feature type="compositionally biased region" description="Basic and acidic residues" evidence="4">
    <location>
        <begin position="578"/>
        <end position="592"/>
    </location>
</feature>
<feature type="non-terminal residue" evidence="5">
    <location>
        <position position="895"/>
    </location>
</feature>
<dbReference type="GO" id="GO:0080008">
    <property type="term" value="C:Cul4-RING E3 ubiquitin ligase complex"/>
    <property type="evidence" value="ECO:0007669"/>
    <property type="project" value="TreeGrafter"/>
</dbReference>
<sequence>MPTTTLYRHRHDRELGVKSREPPIQYAYTATTSPSLFSRMTLSQILTSHTGCVNALCWSEDGRLLASGSDDKHLCIWEYHPGGTFPISTICNALPTSDDPPPTRLLLRIPTRHQANIFSTKFIPQTANSVIATCAGDGDVKLFDIHYSHSGVKSSLRQTWSCHRDRAKRLAIPYGETSLIWSCSEDGTVRQHDFRVSHSCSPRHNCPTPIVDYSSFGMEMNSLSCDPTNGNYFTVAGSDPHIFLHDRRNVKVPVRKFRPKNLGVDSGCHITSCKISEDGREVVGSWSGEFVYLFDLHGFSTSSTSSSCSSESPSTTFLPSSPKPTSSTSTSTPPSFDMTQNATILRNEGQQAYISKNFTKAIQILTHILGTTNTKGTAKSRIEEFRRRRERATDYRNRCRCYLSIFASSVSPCTNTNNGSQSPRKRKLDEDLDLPSEYQSEVVETTIAPELAAKLAASDAQRSLSLYRWTPYSFLLSASSLAAQGLYASSSAERDRLSIECVRTILEYPHHKSKFERVFEGMLEVCAEGSVSFSVWSSTFWGKEGFGEWEETETGVEVQRVEWEWGIWGAELASRLEHAEDEHKDGGGKEGKEEDEGEWSDRDSDRGPMVFVEEEEETEEFDEDGEEGEWEDDDEDEDVDVEMGGGGMGSDDAEEGDEEEEMLGFGRGRRGEKRWEGVEVGFEKRKFLGGCNVQTVKDVTHLTPHHIASGSDDGSFSIWDKHTSRLVALLKGDGCVVNVIESHPFLPVWAVSGIDDTVKIFEPVYPYSAPCGVDVEEVLKGFGNEGDEGNDDMDLEDDEEEGERTSRIRFRRQPSLGSNRLQDPSVSIPFPASLNISHSSSPSDEMQQVPQTSSLMSNAEEVLRANEERRRGAGFGGGRMVSRMQLARLVAGLRE</sequence>
<evidence type="ECO:0000256" key="4">
    <source>
        <dbReference type="SAM" id="MobiDB-lite"/>
    </source>
</evidence>
<dbReference type="SMART" id="SM00320">
    <property type="entry name" value="WD40"/>
    <property type="match status" value="7"/>
</dbReference>
<dbReference type="GO" id="GO:0045717">
    <property type="term" value="P:negative regulation of fatty acid biosynthetic process"/>
    <property type="evidence" value="ECO:0007669"/>
    <property type="project" value="TreeGrafter"/>
</dbReference>
<dbReference type="Pfam" id="PF00400">
    <property type="entry name" value="WD40"/>
    <property type="match status" value="2"/>
</dbReference>
<dbReference type="PROSITE" id="PS50082">
    <property type="entry name" value="WD_REPEATS_2"/>
    <property type="match status" value="2"/>
</dbReference>
<keyword evidence="1 3" id="KW-0853">WD repeat</keyword>
<evidence type="ECO:0000313" key="6">
    <source>
        <dbReference type="Proteomes" id="UP001212841"/>
    </source>
</evidence>
<feature type="compositionally biased region" description="Acidic residues" evidence="4">
    <location>
        <begin position="612"/>
        <end position="641"/>
    </location>
</feature>
<dbReference type="SUPFAM" id="SSF50978">
    <property type="entry name" value="WD40 repeat-like"/>
    <property type="match status" value="1"/>
</dbReference>
<feature type="region of interest" description="Disordered" evidence="4">
    <location>
        <begin position="781"/>
        <end position="856"/>
    </location>
</feature>
<protein>
    <recommendedName>
        <fullName evidence="7">WD40 repeat-like protein</fullName>
    </recommendedName>
</protein>
<feature type="region of interest" description="Disordered" evidence="4">
    <location>
        <begin position="578"/>
        <end position="658"/>
    </location>
</feature>
<evidence type="ECO:0000313" key="5">
    <source>
        <dbReference type="EMBL" id="KAJ3052896.1"/>
    </source>
</evidence>